<organism evidence="3 4">
    <name type="scientific">Volucribacter amazonae</name>
    <dbReference type="NCBI Taxonomy" id="256731"/>
    <lineage>
        <taxon>Bacteria</taxon>
        <taxon>Pseudomonadati</taxon>
        <taxon>Pseudomonadota</taxon>
        <taxon>Gammaproteobacteria</taxon>
        <taxon>Pasteurellales</taxon>
        <taxon>Pasteurellaceae</taxon>
        <taxon>Volucribacter</taxon>
    </lineage>
</organism>
<dbReference type="AlphaFoldDB" id="A0A9X4PR36"/>
<reference evidence="3" key="1">
    <citation type="submission" date="2016-03" db="EMBL/GenBank/DDBJ databases">
        <title>Co-evolution between Pasteurellaceae and their hosts.</title>
        <authorList>
            <person name="Hansen M.J."/>
            <person name="Bojesen A.M."/>
            <person name="Planet P."/>
        </authorList>
    </citation>
    <scope>NUCLEOTIDE SEQUENCE</scope>
    <source>
        <strain evidence="3">146/S8/89</strain>
    </source>
</reference>
<evidence type="ECO:0000256" key="2">
    <source>
        <dbReference type="SAM" id="Phobius"/>
    </source>
</evidence>
<gene>
    <name evidence="3" type="ORF">A6A20_10710</name>
</gene>
<keyword evidence="2" id="KW-1133">Transmembrane helix</keyword>
<evidence type="ECO:0008006" key="5">
    <source>
        <dbReference type="Google" id="ProtNLM"/>
    </source>
</evidence>
<dbReference type="RefSeq" id="WP_279573439.1">
    <property type="nucleotide sequence ID" value="NZ_LWID01000001.1"/>
</dbReference>
<proteinExistence type="predicted"/>
<name>A0A9X4PR36_9PAST</name>
<evidence type="ECO:0000256" key="1">
    <source>
        <dbReference type="SAM" id="Coils"/>
    </source>
</evidence>
<keyword evidence="2" id="KW-0812">Transmembrane</keyword>
<dbReference type="Proteomes" id="UP001155500">
    <property type="component" value="Unassembled WGS sequence"/>
</dbReference>
<protein>
    <recommendedName>
        <fullName evidence="5">Tfp pilus assembly protein PilN</fullName>
    </recommendedName>
</protein>
<keyword evidence="1" id="KW-0175">Coiled coil</keyword>
<evidence type="ECO:0000313" key="3">
    <source>
        <dbReference type="EMBL" id="MDG6896078.1"/>
    </source>
</evidence>
<accession>A0A9X4PR36</accession>
<comment type="caution">
    <text evidence="3">The sequence shown here is derived from an EMBL/GenBank/DDBJ whole genome shotgun (WGS) entry which is preliminary data.</text>
</comment>
<evidence type="ECO:0000313" key="4">
    <source>
        <dbReference type="Proteomes" id="UP001155500"/>
    </source>
</evidence>
<sequence>MSIKRELNLLPWRLYAHRQKRNQFLLVLLIMMLATFIYHQIMSSKNQQSQRQYYQLQRQQQQIEQQLAESQQQLYQLRQQANPKPLRAISVHQLEQILLTIQQFPLAQGELTQLLLHYHEQQLVLILQGKSTPQEFSGIEQLLHQQLWLQQMELTDFIPQSPQLVQFELYLHIKSEDHYAN</sequence>
<feature type="transmembrane region" description="Helical" evidence="2">
    <location>
        <begin position="21"/>
        <end position="41"/>
    </location>
</feature>
<dbReference type="EMBL" id="LWID01000001">
    <property type="protein sequence ID" value="MDG6896078.1"/>
    <property type="molecule type" value="Genomic_DNA"/>
</dbReference>
<keyword evidence="2" id="KW-0472">Membrane</keyword>
<feature type="coiled-coil region" evidence="1">
    <location>
        <begin position="46"/>
        <end position="80"/>
    </location>
</feature>
<keyword evidence="4" id="KW-1185">Reference proteome</keyword>